<dbReference type="GO" id="GO:0005930">
    <property type="term" value="C:axoneme"/>
    <property type="evidence" value="ECO:0007669"/>
    <property type="project" value="UniProtKB-SubCell"/>
</dbReference>
<feature type="compositionally biased region" description="Basic residues" evidence="7">
    <location>
        <begin position="142"/>
        <end position="156"/>
    </location>
</feature>
<feature type="compositionally biased region" description="Acidic residues" evidence="7">
    <location>
        <begin position="68"/>
        <end position="78"/>
    </location>
</feature>
<dbReference type="PROSITE" id="PS50064">
    <property type="entry name" value="ZF_PARP_2"/>
    <property type="match status" value="1"/>
</dbReference>
<dbReference type="SUPFAM" id="SSF52047">
    <property type="entry name" value="RNI-like"/>
    <property type="match status" value="1"/>
</dbReference>
<evidence type="ECO:0000259" key="8">
    <source>
        <dbReference type="PROSITE" id="PS50064"/>
    </source>
</evidence>
<evidence type="ECO:0000259" key="9">
    <source>
        <dbReference type="PROSITE" id="PS50181"/>
    </source>
</evidence>
<feature type="compositionally biased region" description="Basic and acidic residues" evidence="7">
    <location>
        <begin position="79"/>
        <end position="93"/>
    </location>
</feature>
<dbReference type="SMART" id="SM01336">
    <property type="entry name" value="zf-PARP"/>
    <property type="match status" value="1"/>
</dbReference>
<sequence>MSGKYTIEYAKSGRAKCMACKEPIDKDEVRQGVQVTMPGSDTSSYKWRHLGCMTAKVVQHIGSPEELAGLEDLDEEDQERVRQLFESPPEAKPRAKKGKKAGGEGEGEAEEEAPKPKAKKGGGKKKAAEAEEAEGEEEAPKAKKAKKQPAAKKGKKKAAEEEEKAEEEAGEEEELPAAEEEEEQEEEEEEPAPTKKGKKSGGKKSGGKKSGGKNRHRFPPRPQMLQMSPDESEAGAPASEAPLGIWQLPEDALVNVLGHLELQERLTTAALVCRRLRDLCLIPQLLRTVRVEATGGRVLPVARSLLPWLGRHAPHVRRLTLRLELHDIAPEAERSELGAAIVGCVMACGAVGQLQELELEDGTADAPLSWLPALRSLRRVEAHGSDLRLTADASRHGALRDMRLDCGKLIVDAAARLPLSLTSLSVCDHISAHMPEQLALVPGLRRLSISCAAYSAHSMAKLARLTALTRLSLDGLEYCPPAASLAALSSLRHLRFSILPPFGPARAVTGELAAALPSMQHLTYLAIKGNGPLHQVVAALPQLQRLFVWREAEAAAEQLPLPPGFPRLRCLGLDWRTTAASVPALAAMPELQELCLPDAPAKGSVAEAQWDAFWAWAATHPPLRSLCLASDHPDRSRNTVCSHMSLASLRLQRARPALLVAQRTDCPLSLKTAFYGSD</sequence>
<evidence type="ECO:0000256" key="1">
    <source>
        <dbReference type="ARBA" id="ARBA00004123"/>
    </source>
</evidence>
<feature type="region of interest" description="Disordered" evidence="7">
    <location>
        <begin position="68"/>
        <end position="238"/>
    </location>
</feature>
<dbReference type="Gene3D" id="3.80.10.10">
    <property type="entry name" value="Ribonuclease Inhibitor"/>
    <property type="match status" value="1"/>
</dbReference>
<evidence type="ECO:0000256" key="2">
    <source>
        <dbReference type="ARBA" id="ARBA00004430"/>
    </source>
</evidence>
<evidence type="ECO:0000313" key="10">
    <source>
        <dbReference type="EMBL" id="PSC75388.1"/>
    </source>
</evidence>
<dbReference type="EMBL" id="LHPF02000002">
    <property type="protein sequence ID" value="PSC75388.1"/>
    <property type="molecule type" value="Genomic_DNA"/>
</dbReference>
<feature type="compositionally biased region" description="Basic residues" evidence="7">
    <location>
        <begin position="195"/>
        <end position="219"/>
    </location>
</feature>
<reference evidence="10 11" key="1">
    <citation type="journal article" date="2018" name="Plant J.">
        <title>Genome sequences of Chlorella sorokiniana UTEX 1602 and Micractinium conductrix SAG 241.80: implications to maltose excretion by a green alga.</title>
        <authorList>
            <person name="Arriola M.B."/>
            <person name="Velmurugan N."/>
            <person name="Zhang Y."/>
            <person name="Plunkett M.H."/>
            <person name="Hondzo H."/>
            <person name="Barney B.M."/>
        </authorList>
    </citation>
    <scope>NUCLEOTIDE SEQUENCE [LARGE SCALE GENOMIC DNA]</scope>
    <source>
        <strain evidence="10 11">SAG 241.80</strain>
    </source>
</reference>
<feature type="domain" description="PARP-type" evidence="8">
    <location>
        <begin position="5"/>
        <end position="89"/>
    </location>
</feature>
<dbReference type="InterPro" id="IPR036957">
    <property type="entry name" value="Znf_PARP_sf"/>
</dbReference>
<evidence type="ECO:0000256" key="7">
    <source>
        <dbReference type="SAM" id="MobiDB-lite"/>
    </source>
</evidence>
<dbReference type="STRING" id="554055.A0A2P6VMR6"/>
<dbReference type="OrthoDB" id="515191at2759"/>
<dbReference type="InterPro" id="IPR036047">
    <property type="entry name" value="F-box-like_dom_sf"/>
</dbReference>
<proteinExistence type="predicted"/>
<dbReference type="PROSITE" id="PS50181">
    <property type="entry name" value="FBOX"/>
    <property type="match status" value="1"/>
</dbReference>
<dbReference type="Gene3D" id="3.30.1740.10">
    <property type="entry name" value="Zinc finger, PARP-type"/>
    <property type="match status" value="1"/>
</dbReference>
<evidence type="ECO:0000256" key="4">
    <source>
        <dbReference type="ARBA" id="ARBA00022771"/>
    </source>
</evidence>
<comment type="subcellular location">
    <subcellularLocation>
        <location evidence="2">Cytoplasm</location>
        <location evidence="2">Cytoskeleton</location>
        <location evidence="2">Cilium axoneme</location>
    </subcellularLocation>
    <subcellularLocation>
        <location evidence="1">Nucleus</location>
    </subcellularLocation>
</comment>
<keyword evidence="6" id="KW-0539">Nucleus</keyword>
<evidence type="ECO:0000256" key="5">
    <source>
        <dbReference type="ARBA" id="ARBA00022833"/>
    </source>
</evidence>
<dbReference type="PANTHER" id="PTHR38926:SF5">
    <property type="entry name" value="F-BOX AND LEUCINE-RICH REPEAT PROTEIN 6"/>
    <property type="match status" value="1"/>
</dbReference>
<keyword evidence="3" id="KW-0479">Metal-binding</keyword>
<protein>
    <submittedName>
        <fullName evidence="10">Zinc finger protein</fullName>
    </submittedName>
</protein>
<feature type="compositionally biased region" description="Acidic residues" evidence="7">
    <location>
        <begin position="160"/>
        <end position="191"/>
    </location>
</feature>
<keyword evidence="11" id="KW-1185">Reference proteome</keyword>
<gene>
    <name evidence="10" type="ORF">C2E20_1444</name>
</gene>
<dbReference type="GO" id="GO:0008270">
    <property type="term" value="F:zinc ion binding"/>
    <property type="evidence" value="ECO:0007669"/>
    <property type="project" value="UniProtKB-KW"/>
</dbReference>
<comment type="caution">
    <text evidence="10">The sequence shown here is derived from an EMBL/GenBank/DDBJ whole genome shotgun (WGS) entry which is preliminary data.</text>
</comment>
<dbReference type="InterPro" id="IPR001510">
    <property type="entry name" value="Znf_PARP"/>
</dbReference>
<accession>A0A2P6VMR6</accession>
<dbReference type="Gene3D" id="1.20.1280.50">
    <property type="match status" value="1"/>
</dbReference>
<feature type="domain" description="F-box" evidence="9">
    <location>
        <begin position="242"/>
        <end position="289"/>
    </location>
</feature>
<dbReference type="SUPFAM" id="SSF81383">
    <property type="entry name" value="F-box domain"/>
    <property type="match status" value="1"/>
</dbReference>
<dbReference type="AlphaFoldDB" id="A0A2P6VMR6"/>
<dbReference type="Pfam" id="PF00645">
    <property type="entry name" value="zf-PARP"/>
    <property type="match status" value="1"/>
</dbReference>
<dbReference type="InterPro" id="IPR001810">
    <property type="entry name" value="F-box_dom"/>
</dbReference>
<evidence type="ECO:0000256" key="6">
    <source>
        <dbReference type="ARBA" id="ARBA00023242"/>
    </source>
</evidence>
<name>A0A2P6VMR6_9CHLO</name>
<organism evidence="10 11">
    <name type="scientific">Micractinium conductrix</name>
    <dbReference type="NCBI Taxonomy" id="554055"/>
    <lineage>
        <taxon>Eukaryota</taxon>
        <taxon>Viridiplantae</taxon>
        <taxon>Chlorophyta</taxon>
        <taxon>core chlorophytes</taxon>
        <taxon>Trebouxiophyceae</taxon>
        <taxon>Chlorellales</taxon>
        <taxon>Chlorellaceae</taxon>
        <taxon>Chlorella clade</taxon>
        <taxon>Micractinium</taxon>
    </lineage>
</organism>
<dbReference type="SUPFAM" id="SSF57716">
    <property type="entry name" value="Glucocorticoid receptor-like (DNA-binding domain)"/>
    <property type="match status" value="1"/>
</dbReference>
<dbReference type="Proteomes" id="UP000239649">
    <property type="component" value="Unassembled WGS sequence"/>
</dbReference>
<keyword evidence="5" id="KW-0862">Zinc</keyword>
<evidence type="ECO:0000256" key="3">
    <source>
        <dbReference type="ARBA" id="ARBA00022723"/>
    </source>
</evidence>
<dbReference type="InterPro" id="IPR032675">
    <property type="entry name" value="LRR_dom_sf"/>
</dbReference>
<dbReference type="GO" id="GO:0005634">
    <property type="term" value="C:nucleus"/>
    <property type="evidence" value="ECO:0007669"/>
    <property type="project" value="UniProtKB-SubCell"/>
</dbReference>
<dbReference type="PANTHER" id="PTHR38926">
    <property type="entry name" value="F-BOX DOMAIN CONTAINING PROTEIN, EXPRESSED"/>
    <property type="match status" value="1"/>
</dbReference>
<evidence type="ECO:0000313" key="11">
    <source>
        <dbReference type="Proteomes" id="UP000239649"/>
    </source>
</evidence>
<keyword evidence="4" id="KW-0863">Zinc-finger</keyword>
<feature type="compositionally biased region" description="Basic residues" evidence="7">
    <location>
        <begin position="116"/>
        <end position="125"/>
    </location>
</feature>
<dbReference type="GO" id="GO:0003677">
    <property type="term" value="F:DNA binding"/>
    <property type="evidence" value="ECO:0007669"/>
    <property type="project" value="InterPro"/>
</dbReference>
<dbReference type="Pfam" id="PF12937">
    <property type="entry name" value="F-box-like"/>
    <property type="match status" value="1"/>
</dbReference>